<evidence type="ECO:0000256" key="1">
    <source>
        <dbReference type="SAM" id="MobiDB-lite"/>
    </source>
</evidence>
<keyword evidence="4" id="KW-1185">Reference proteome</keyword>
<proteinExistence type="predicted"/>
<organism evidence="3 4">
    <name type="scientific">Monosporascus ibericus</name>
    <dbReference type="NCBI Taxonomy" id="155417"/>
    <lineage>
        <taxon>Eukaryota</taxon>
        <taxon>Fungi</taxon>
        <taxon>Dikarya</taxon>
        <taxon>Ascomycota</taxon>
        <taxon>Pezizomycotina</taxon>
        <taxon>Sordariomycetes</taxon>
        <taxon>Xylariomycetidae</taxon>
        <taxon>Xylariales</taxon>
        <taxon>Xylariales incertae sedis</taxon>
        <taxon>Monosporascus</taxon>
    </lineage>
</organism>
<accession>A0A4Q4TRC3</accession>
<gene>
    <name evidence="3" type="ORF">DL764_001015</name>
</gene>
<sequence length="297" mass="32487">MTSALLRRSLVLASHASLAAAAERDASHITPRQSAGIASTPGHSAPKKIDTDHWPALIANPDETGVYPVPGFDASRPSCKRISRKAVSFEAHEPWEVRASTITLSRQEDRDWPCRDGGRSCSSLLSKDCVCRIEEAPGVCHGCSAPRLDRLPDECSVNFTAATNPTAYGYSRWKDEIGDEDEARDANWLRGSEIRNTASDPAPAHSNGIQEMAERTANATDMLLIRWGYNGEHTDERETPRLRSTLLYPEGLNATSEMEDGTSSALLIGAHLPMAFGNRTGQLLPMWAREFGSSRIE</sequence>
<feature type="chain" id="PRO_5021031199" evidence="2">
    <location>
        <begin position="22"/>
        <end position="297"/>
    </location>
</feature>
<evidence type="ECO:0000256" key="2">
    <source>
        <dbReference type="SAM" id="SignalP"/>
    </source>
</evidence>
<keyword evidence="2" id="KW-0732">Signal</keyword>
<dbReference type="Proteomes" id="UP000293360">
    <property type="component" value="Unassembled WGS sequence"/>
</dbReference>
<dbReference type="OrthoDB" id="4526039at2759"/>
<evidence type="ECO:0000313" key="4">
    <source>
        <dbReference type="Proteomes" id="UP000293360"/>
    </source>
</evidence>
<reference evidence="3 4" key="1">
    <citation type="submission" date="2018-06" db="EMBL/GenBank/DDBJ databases">
        <title>Complete Genomes of Monosporascus.</title>
        <authorList>
            <person name="Robinson A.J."/>
            <person name="Natvig D.O."/>
        </authorList>
    </citation>
    <scope>NUCLEOTIDE SEQUENCE [LARGE SCALE GENOMIC DNA]</scope>
    <source>
        <strain evidence="3 4">CBS 110550</strain>
    </source>
</reference>
<evidence type="ECO:0000313" key="3">
    <source>
        <dbReference type="EMBL" id="RYP09881.1"/>
    </source>
</evidence>
<protein>
    <submittedName>
        <fullName evidence="3">Uncharacterized protein</fullName>
    </submittedName>
</protein>
<dbReference type="AlphaFoldDB" id="A0A4Q4TRC3"/>
<name>A0A4Q4TRC3_9PEZI</name>
<comment type="caution">
    <text evidence="3">The sequence shown here is derived from an EMBL/GenBank/DDBJ whole genome shotgun (WGS) entry which is preliminary data.</text>
</comment>
<feature type="region of interest" description="Disordered" evidence="1">
    <location>
        <begin position="23"/>
        <end position="50"/>
    </location>
</feature>
<dbReference type="EMBL" id="QJNU01000028">
    <property type="protein sequence ID" value="RYP09881.1"/>
    <property type="molecule type" value="Genomic_DNA"/>
</dbReference>
<feature type="signal peptide" evidence="2">
    <location>
        <begin position="1"/>
        <end position="21"/>
    </location>
</feature>